<dbReference type="RefSeq" id="WP_271325603.1">
    <property type="nucleotide sequence ID" value="NZ_JAAGKO020000078.1"/>
</dbReference>
<name>A0ABT6W9X7_9ACTN</name>
<accession>A0ABT6W9X7</accession>
<sequence>MRYVIIGAGAVGATIGGRLYEAGHETVLVARGAHYTALRDRGLRLTLPERALALPVPVADHPEAVRLRPDDVLVLSVKSQDTVAALDAWAWQPVAGGGTAATRLPVVCAQNGVGNEAVALRRFRTVYGMCVWLPASYLEPGAVVASAAPLTGMLHLGRFPAAGGAADPVLRTIAADLENSGFAAPLPADVMAWKYAKLLSNLGNALEAVTGPVRGEAALGLLARARAEGEAVLAAAGIAHPDEAEEARVRDGLVTPQQIAGKPRQGGSSWQSLARGAGSIEADHLNGEIVLLGRTHGVRTPVNEVLQAVADDFARRGMRPGELSATRLTSLVRELSGS</sequence>
<evidence type="ECO:0000259" key="2">
    <source>
        <dbReference type="Pfam" id="PF08546"/>
    </source>
</evidence>
<dbReference type="SUPFAM" id="SSF48179">
    <property type="entry name" value="6-phosphogluconate dehydrogenase C-terminal domain-like"/>
    <property type="match status" value="1"/>
</dbReference>
<dbReference type="InterPro" id="IPR013328">
    <property type="entry name" value="6PGD_dom2"/>
</dbReference>
<comment type="caution">
    <text evidence="3">The sequence shown here is derived from an EMBL/GenBank/DDBJ whole genome shotgun (WGS) entry which is preliminary data.</text>
</comment>
<gene>
    <name evidence="3" type="ORF">POF43_031720</name>
</gene>
<protein>
    <submittedName>
        <fullName evidence="3">2-dehydropantoate 2-reductase N-terminal domain-containing protein</fullName>
    </submittedName>
</protein>
<dbReference type="Gene3D" id="1.10.1040.10">
    <property type="entry name" value="N-(1-d-carboxylethyl)-l-norvaline Dehydrogenase, domain 2"/>
    <property type="match status" value="1"/>
</dbReference>
<dbReference type="InterPro" id="IPR008927">
    <property type="entry name" value="6-PGluconate_DH-like_C_sf"/>
</dbReference>
<dbReference type="InterPro" id="IPR051402">
    <property type="entry name" value="KPR-Related"/>
</dbReference>
<dbReference type="InterPro" id="IPR013332">
    <property type="entry name" value="KPR_N"/>
</dbReference>
<evidence type="ECO:0000313" key="3">
    <source>
        <dbReference type="EMBL" id="MDI5967240.1"/>
    </source>
</evidence>
<dbReference type="InterPro" id="IPR036291">
    <property type="entry name" value="NAD(P)-bd_dom_sf"/>
</dbReference>
<dbReference type="Gene3D" id="3.40.50.720">
    <property type="entry name" value="NAD(P)-binding Rossmann-like Domain"/>
    <property type="match status" value="1"/>
</dbReference>
<proteinExistence type="predicted"/>
<dbReference type="PANTHER" id="PTHR21708">
    <property type="entry name" value="PROBABLE 2-DEHYDROPANTOATE 2-REDUCTASE"/>
    <property type="match status" value="1"/>
</dbReference>
<feature type="domain" description="Ketopantoate reductase C-terminal" evidence="2">
    <location>
        <begin position="189"/>
        <end position="309"/>
    </location>
</feature>
<organism evidence="3 4">
    <name type="scientific">Streptantibioticus silvisoli</name>
    <dbReference type="NCBI Taxonomy" id="2705255"/>
    <lineage>
        <taxon>Bacteria</taxon>
        <taxon>Bacillati</taxon>
        <taxon>Actinomycetota</taxon>
        <taxon>Actinomycetes</taxon>
        <taxon>Kitasatosporales</taxon>
        <taxon>Streptomycetaceae</taxon>
        <taxon>Streptantibioticus</taxon>
    </lineage>
</organism>
<dbReference type="Pfam" id="PF02558">
    <property type="entry name" value="ApbA"/>
    <property type="match status" value="1"/>
</dbReference>
<dbReference type="Pfam" id="PF08546">
    <property type="entry name" value="ApbA_C"/>
    <property type="match status" value="1"/>
</dbReference>
<dbReference type="SUPFAM" id="SSF51735">
    <property type="entry name" value="NAD(P)-binding Rossmann-fold domains"/>
    <property type="match status" value="1"/>
</dbReference>
<evidence type="ECO:0000313" key="4">
    <source>
        <dbReference type="Proteomes" id="UP001156398"/>
    </source>
</evidence>
<dbReference type="EMBL" id="JAAGKO020000078">
    <property type="protein sequence ID" value="MDI5967240.1"/>
    <property type="molecule type" value="Genomic_DNA"/>
</dbReference>
<evidence type="ECO:0000259" key="1">
    <source>
        <dbReference type="Pfam" id="PF02558"/>
    </source>
</evidence>
<keyword evidence="4" id="KW-1185">Reference proteome</keyword>
<dbReference type="InterPro" id="IPR013752">
    <property type="entry name" value="KPA_reductase"/>
</dbReference>
<dbReference type="PANTHER" id="PTHR21708:SF26">
    <property type="entry name" value="2-DEHYDROPANTOATE 2-REDUCTASE"/>
    <property type="match status" value="1"/>
</dbReference>
<reference evidence="3 4" key="1">
    <citation type="submission" date="2023-05" db="EMBL/GenBank/DDBJ databases">
        <title>Streptantibioticus silvisoli sp. nov., acidotolerant actinomycetes 1 from pine litter.</title>
        <authorList>
            <person name="Swiecimska M."/>
            <person name="Golinska P."/>
            <person name="Sangal V."/>
            <person name="Wachnowicz B."/>
            <person name="Goodfellow M."/>
        </authorList>
    </citation>
    <scope>NUCLEOTIDE SEQUENCE [LARGE SCALE GENOMIC DNA]</scope>
    <source>
        <strain evidence="3 4">SL54</strain>
    </source>
</reference>
<feature type="domain" description="Ketopantoate reductase N-terminal" evidence="1">
    <location>
        <begin position="4"/>
        <end position="147"/>
    </location>
</feature>
<dbReference type="Proteomes" id="UP001156398">
    <property type="component" value="Unassembled WGS sequence"/>
</dbReference>